<organism evidence="2 3">
    <name type="scientific">Aphis craccivora</name>
    <name type="common">Cowpea aphid</name>
    <dbReference type="NCBI Taxonomy" id="307492"/>
    <lineage>
        <taxon>Eukaryota</taxon>
        <taxon>Metazoa</taxon>
        <taxon>Ecdysozoa</taxon>
        <taxon>Arthropoda</taxon>
        <taxon>Hexapoda</taxon>
        <taxon>Insecta</taxon>
        <taxon>Pterygota</taxon>
        <taxon>Neoptera</taxon>
        <taxon>Paraneoptera</taxon>
        <taxon>Hemiptera</taxon>
        <taxon>Sternorrhyncha</taxon>
        <taxon>Aphidomorpha</taxon>
        <taxon>Aphidoidea</taxon>
        <taxon>Aphididae</taxon>
        <taxon>Aphidini</taxon>
        <taxon>Aphis</taxon>
        <taxon>Aphis</taxon>
    </lineage>
</organism>
<feature type="region of interest" description="Disordered" evidence="1">
    <location>
        <begin position="1"/>
        <end position="31"/>
    </location>
</feature>
<reference evidence="2 3" key="1">
    <citation type="submission" date="2019-08" db="EMBL/GenBank/DDBJ databases">
        <title>Whole genome of Aphis craccivora.</title>
        <authorList>
            <person name="Voronova N.V."/>
            <person name="Shulinski R.S."/>
            <person name="Bandarenka Y.V."/>
            <person name="Zhorov D.G."/>
            <person name="Warner D."/>
        </authorList>
    </citation>
    <scope>NUCLEOTIDE SEQUENCE [LARGE SCALE GENOMIC DNA]</scope>
    <source>
        <strain evidence="2">180601</strain>
        <tissue evidence="2">Whole Body</tissue>
    </source>
</reference>
<name>A0A6G0XZB1_APHCR</name>
<dbReference type="AlphaFoldDB" id="A0A6G0XZB1"/>
<protein>
    <submittedName>
        <fullName evidence="2">Zinc finger BED domain-containing protein 5-like</fullName>
    </submittedName>
</protein>
<feature type="non-terminal residue" evidence="2">
    <location>
        <position position="31"/>
    </location>
</feature>
<dbReference type="EMBL" id="VUJU01007349">
    <property type="protein sequence ID" value="KAF0746038.1"/>
    <property type="molecule type" value="Genomic_DNA"/>
</dbReference>
<keyword evidence="3" id="KW-1185">Reference proteome</keyword>
<dbReference type="Proteomes" id="UP000478052">
    <property type="component" value="Unassembled WGS sequence"/>
</dbReference>
<evidence type="ECO:0000313" key="3">
    <source>
        <dbReference type="Proteomes" id="UP000478052"/>
    </source>
</evidence>
<evidence type="ECO:0000256" key="1">
    <source>
        <dbReference type="SAM" id="MobiDB-lite"/>
    </source>
</evidence>
<comment type="caution">
    <text evidence="2">The sequence shown here is derived from an EMBL/GenBank/DDBJ whole genome shotgun (WGS) entry which is preliminary data.</text>
</comment>
<proteinExistence type="predicted"/>
<evidence type="ECO:0000313" key="2">
    <source>
        <dbReference type="EMBL" id="KAF0746038.1"/>
    </source>
</evidence>
<accession>A0A6G0XZB1</accession>
<sequence length="31" mass="3711">MKTDLTEISEENRIEDSEDKDRWKDVVEATK</sequence>
<gene>
    <name evidence="2" type="ORF">FWK35_00030593</name>
</gene>